<keyword evidence="1" id="KW-0805">Transcription regulation</keyword>
<evidence type="ECO:0000259" key="4">
    <source>
        <dbReference type="PROSITE" id="PS01124"/>
    </source>
</evidence>
<dbReference type="EMBL" id="QUNS01000004">
    <property type="protein sequence ID" value="REH50536.1"/>
    <property type="molecule type" value="Genomic_DNA"/>
</dbReference>
<evidence type="ECO:0000256" key="2">
    <source>
        <dbReference type="ARBA" id="ARBA00023125"/>
    </source>
</evidence>
<dbReference type="InterPro" id="IPR050204">
    <property type="entry name" value="AraC_XylS_family_regulators"/>
</dbReference>
<dbReference type="InterPro" id="IPR046532">
    <property type="entry name" value="DUF6597"/>
</dbReference>
<protein>
    <submittedName>
        <fullName evidence="5">Helix-turn-helix protein</fullName>
    </submittedName>
</protein>
<keyword evidence="3" id="KW-0804">Transcription</keyword>
<dbReference type="InterPro" id="IPR009057">
    <property type="entry name" value="Homeodomain-like_sf"/>
</dbReference>
<dbReference type="RefSeq" id="WP_115901131.1">
    <property type="nucleotide sequence ID" value="NZ_QUNS01000004.1"/>
</dbReference>
<dbReference type="GO" id="GO:0003700">
    <property type="term" value="F:DNA-binding transcription factor activity"/>
    <property type="evidence" value="ECO:0007669"/>
    <property type="project" value="InterPro"/>
</dbReference>
<dbReference type="Pfam" id="PF20240">
    <property type="entry name" value="DUF6597"/>
    <property type="match status" value="1"/>
</dbReference>
<dbReference type="Proteomes" id="UP000256884">
    <property type="component" value="Unassembled WGS sequence"/>
</dbReference>
<dbReference type="Pfam" id="PF12833">
    <property type="entry name" value="HTH_18"/>
    <property type="match status" value="1"/>
</dbReference>
<name>A0A3E0HWB3_9FLAO</name>
<keyword evidence="2" id="KW-0238">DNA-binding</keyword>
<dbReference type="PROSITE" id="PS01124">
    <property type="entry name" value="HTH_ARAC_FAMILY_2"/>
    <property type="match status" value="1"/>
</dbReference>
<evidence type="ECO:0000256" key="3">
    <source>
        <dbReference type="ARBA" id="ARBA00023163"/>
    </source>
</evidence>
<proteinExistence type="predicted"/>
<reference evidence="5 6" key="1">
    <citation type="submission" date="2018-08" db="EMBL/GenBank/DDBJ databases">
        <title>Genomic Encyclopedia of Type Strains, Phase IV (KMG-IV): sequencing the most valuable type-strain genomes for metagenomic binning, comparative biology and taxonomic classification.</title>
        <authorList>
            <person name="Goeker M."/>
        </authorList>
    </citation>
    <scope>NUCLEOTIDE SEQUENCE [LARGE SCALE GENOMIC DNA]</scope>
    <source>
        <strain evidence="5 6">DSM 18841</strain>
    </source>
</reference>
<dbReference type="PANTHER" id="PTHR46796:SF13">
    <property type="entry name" value="HTH-TYPE TRANSCRIPTIONAL ACTIVATOR RHAS"/>
    <property type="match status" value="1"/>
</dbReference>
<dbReference type="PANTHER" id="PTHR46796">
    <property type="entry name" value="HTH-TYPE TRANSCRIPTIONAL ACTIVATOR RHAS-RELATED"/>
    <property type="match status" value="1"/>
</dbReference>
<feature type="domain" description="HTH araC/xylS-type" evidence="4">
    <location>
        <begin position="152"/>
        <end position="250"/>
    </location>
</feature>
<evidence type="ECO:0000313" key="6">
    <source>
        <dbReference type="Proteomes" id="UP000256884"/>
    </source>
</evidence>
<dbReference type="AlphaFoldDB" id="A0A3E0HWB3"/>
<dbReference type="SUPFAM" id="SSF46689">
    <property type="entry name" value="Homeodomain-like"/>
    <property type="match status" value="2"/>
</dbReference>
<dbReference type="GO" id="GO:0043565">
    <property type="term" value="F:sequence-specific DNA binding"/>
    <property type="evidence" value="ECO:0007669"/>
    <property type="project" value="InterPro"/>
</dbReference>
<dbReference type="OrthoDB" id="323290at2"/>
<organism evidence="5 6">
    <name type="scientific">Tenacibaculum gallaicum</name>
    <dbReference type="NCBI Taxonomy" id="561505"/>
    <lineage>
        <taxon>Bacteria</taxon>
        <taxon>Pseudomonadati</taxon>
        <taxon>Bacteroidota</taxon>
        <taxon>Flavobacteriia</taxon>
        <taxon>Flavobacteriales</taxon>
        <taxon>Flavobacteriaceae</taxon>
        <taxon>Tenacibaculum</taxon>
    </lineage>
</organism>
<accession>A0A3E0HWB3</accession>
<sequence length="264" mass="31089">MNKKHYKPSRYLSPYIDRYFVCCQTKSLPLILPGTGLELLFHIGNPLSIANKKLDSAHIICPREKLIFDSSNTINYISVRFHSGGFRHFTSIPHTHIVNQYLSVEEIWGKEGEELSEVLFSLPSIEERIKAIDFFLCNQLKKQQSTDIIDWDLVIKTLYKNFNSIPLHKLASHCNLSYRQFERVFKQKFGVSPKKFQRITRLQKTAKEVLLTKNKHYLCTALDNGYYDQSHFIREFQSFTSLKPSEYFVSKNFENHFFYKPLED</sequence>
<dbReference type="SMART" id="SM00342">
    <property type="entry name" value="HTH_ARAC"/>
    <property type="match status" value="1"/>
</dbReference>
<evidence type="ECO:0000256" key="1">
    <source>
        <dbReference type="ARBA" id="ARBA00023015"/>
    </source>
</evidence>
<dbReference type="InterPro" id="IPR018060">
    <property type="entry name" value="HTH_AraC"/>
</dbReference>
<evidence type="ECO:0000313" key="5">
    <source>
        <dbReference type="EMBL" id="REH50536.1"/>
    </source>
</evidence>
<keyword evidence="6" id="KW-1185">Reference proteome</keyword>
<dbReference type="Gene3D" id="1.10.10.60">
    <property type="entry name" value="Homeodomain-like"/>
    <property type="match status" value="1"/>
</dbReference>
<gene>
    <name evidence="5" type="ORF">C7448_104148</name>
</gene>
<comment type="caution">
    <text evidence="5">The sequence shown here is derived from an EMBL/GenBank/DDBJ whole genome shotgun (WGS) entry which is preliminary data.</text>
</comment>